<dbReference type="InterPro" id="IPR008589">
    <property type="entry name" value="MupG"/>
</dbReference>
<evidence type="ECO:0000313" key="3">
    <source>
        <dbReference type="Proteomes" id="UP000255277"/>
    </source>
</evidence>
<dbReference type="Gene3D" id="3.20.20.70">
    <property type="entry name" value="Aldolase class I"/>
    <property type="match status" value="1"/>
</dbReference>
<dbReference type="Pfam" id="PF19200">
    <property type="entry name" value="MupG_N"/>
    <property type="match status" value="1"/>
</dbReference>
<dbReference type="InterPro" id="IPR043797">
    <property type="entry name" value="MupG_N"/>
</dbReference>
<name>A0A380FJW7_STAGA</name>
<reference evidence="2 3" key="1">
    <citation type="submission" date="2018-06" db="EMBL/GenBank/DDBJ databases">
        <authorList>
            <consortium name="Pathogen Informatics"/>
            <person name="Doyle S."/>
        </authorList>
    </citation>
    <scope>NUCLEOTIDE SEQUENCE [LARGE SCALE GENOMIC DNA]</scope>
    <source>
        <strain evidence="2 3">NCTC12195</strain>
    </source>
</reference>
<proteinExistence type="predicted"/>
<evidence type="ECO:0000259" key="1">
    <source>
        <dbReference type="Pfam" id="PF19200"/>
    </source>
</evidence>
<dbReference type="InterPro" id="IPR017853">
    <property type="entry name" value="GH"/>
</dbReference>
<accession>A0A380FJW7</accession>
<dbReference type="EMBL" id="UHDK01000001">
    <property type="protein sequence ID" value="SUM34552.1"/>
    <property type="molecule type" value="Genomic_DNA"/>
</dbReference>
<dbReference type="PANTHER" id="PTHR38435:SF2">
    <property type="entry name" value="DUF871 DOMAIN-CONTAINING PROTEIN"/>
    <property type="match status" value="1"/>
</dbReference>
<dbReference type="InterPro" id="IPR013785">
    <property type="entry name" value="Aldolase_TIM"/>
</dbReference>
<feature type="domain" description="6-phospho-N-acetylmuramidase N-terminal" evidence="1">
    <location>
        <begin position="3"/>
        <end position="75"/>
    </location>
</feature>
<dbReference type="SUPFAM" id="SSF51445">
    <property type="entry name" value="(Trans)glycosidases"/>
    <property type="match status" value="1"/>
</dbReference>
<organism evidence="2 3">
    <name type="scientific">Staphylococcus gallinarum</name>
    <dbReference type="NCBI Taxonomy" id="1293"/>
    <lineage>
        <taxon>Bacteria</taxon>
        <taxon>Bacillati</taxon>
        <taxon>Bacillota</taxon>
        <taxon>Bacilli</taxon>
        <taxon>Bacillales</taxon>
        <taxon>Staphylococcaceae</taxon>
        <taxon>Staphylococcus</taxon>
    </lineage>
</organism>
<protein>
    <submittedName>
        <fullName evidence="2">Outer surface protein</fullName>
    </submittedName>
</protein>
<dbReference type="Proteomes" id="UP000255277">
    <property type="component" value="Unassembled WGS sequence"/>
</dbReference>
<sequence length="89" mass="10682">MPGFSVYLGEPFNKSYIKSMVDFGYDSIFTSVQIPEEDEQLKYQKLTELLDYLDYYEIHFIIDINPALLTQTLFQILQRYTNAHFYYKD</sequence>
<evidence type="ECO:0000313" key="2">
    <source>
        <dbReference type="EMBL" id="SUM34552.1"/>
    </source>
</evidence>
<dbReference type="PANTHER" id="PTHR38435">
    <property type="match status" value="1"/>
</dbReference>
<dbReference type="AlphaFoldDB" id="A0A380FJW7"/>
<gene>
    <name evidence="2" type="ORF">NCTC12195_04078</name>
</gene>